<dbReference type="InterPro" id="IPR041679">
    <property type="entry name" value="DNA2/NAM7-like_C"/>
</dbReference>
<feature type="region of interest" description="Disordered" evidence="2">
    <location>
        <begin position="1159"/>
        <end position="1191"/>
    </location>
</feature>
<dbReference type="InterPro" id="IPR027417">
    <property type="entry name" value="P-loop_NTPase"/>
</dbReference>
<evidence type="ECO:0000256" key="1">
    <source>
        <dbReference type="ARBA" id="ARBA00023157"/>
    </source>
</evidence>
<dbReference type="Gene3D" id="3.40.50.300">
    <property type="entry name" value="P-loop containing nucleotide triphosphate hydrolases"/>
    <property type="match status" value="2"/>
</dbReference>
<dbReference type="Gene3D" id="2.80.10.50">
    <property type="match status" value="1"/>
</dbReference>
<feature type="signal peptide" evidence="3">
    <location>
        <begin position="1"/>
        <end position="19"/>
    </location>
</feature>
<dbReference type="GO" id="GO:0005794">
    <property type="term" value="C:Golgi apparatus"/>
    <property type="evidence" value="ECO:0007669"/>
    <property type="project" value="TreeGrafter"/>
</dbReference>
<dbReference type="EMBL" id="CAMXCT020000002">
    <property type="protein sequence ID" value="CAL1125643.1"/>
    <property type="molecule type" value="Genomic_DNA"/>
</dbReference>
<dbReference type="SUPFAM" id="SSF50370">
    <property type="entry name" value="Ricin B-like lectins"/>
    <property type="match status" value="1"/>
</dbReference>
<dbReference type="InterPro" id="IPR035992">
    <property type="entry name" value="Ricin_B-like_lectins"/>
</dbReference>
<dbReference type="OrthoDB" id="439000at2759"/>
<name>A0A9P1BEZ4_9DINO</name>
<dbReference type="SUPFAM" id="SSF53448">
    <property type="entry name" value="Nucleotide-diphospho-sugar transferases"/>
    <property type="match status" value="1"/>
</dbReference>
<dbReference type="PANTHER" id="PTHR11675">
    <property type="entry name" value="N-ACETYLGALACTOSAMINYLTRANSFERASE"/>
    <property type="match status" value="1"/>
</dbReference>
<reference evidence="8 9" key="2">
    <citation type="submission" date="2024-05" db="EMBL/GenBank/DDBJ databases">
        <authorList>
            <person name="Chen Y."/>
            <person name="Shah S."/>
            <person name="Dougan E. K."/>
            <person name="Thang M."/>
            <person name="Chan C."/>
        </authorList>
    </citation>
    <scope>NUCLEOTIDE SEQUENCE [LARGE SCALE GENOMIC DNA]</scope>
</reference>
<dbReference type="SUPFAM" id="SSF52540">
    <property type="entry name" value="P-loop containing nucleoside triphosphate hydrolases"/>
    <property type="match status" value="1"/>
</dbReference>
<accession>A0A9P1BEZ4</accession>
<dbReference type="InterPro" id="IPR041677">
    <property type="entry name" value="DNA2/NAM7_AAA_11"/>
</dbReference>
<evidence type="ECO:0000259" key="4">
    <source>
        <dbReference type="Pfam" id="PF00535"/>
    </source>
</evidence>
<evidence type="ECO:0000259" key="6">
    <source>
        <dbReference type="Pfam" id="PF13087"/>
    </source>
</evidence>
<dbReference type="EMBL" id="CAMXCT010000002">
    <property type="protein sequence ID" value="CAI3972268.1"/>
    <property type="molecule type" value="Genomic_DNA"/>
</dbReference>
<evidence type="ECO:0000256" key="3">
    <source>
        <dbReference type="SAM" id="SignalP"/>
    </source>
</evidence>
<sequence length="1826" mass="201491">MTRPLAALLAGLVLKGCEELEEAAPRNWALEQLHELQLLRICDEKIQVSAAPRYKNNAPPLPSSTDVVVFRSKAPKVLENATLEHQHGRLGLFHDGSCCKLEPVPLPHRGLSKKERLESHRGFSFSSRDSEAIDVDRVQADVRSDFCKARQETYPCHMPKASVVMVFHNEHMPTLLRSVHSVLNLSPAQLLEEVLLVDDDSRPETKKFSERQWKRLQGELEELLIDLPKVSLIRLRARRGLMKARMEGIWRARGEVVVCLDSHIETTPGWLEPLLWRITEDRTRVVVPSIDGIDTEDFKYEVYGLGLVSFNWLLNQKPRERPEGEDTMATSSVLCGGLFAVDRSWFLHLGGYDPELQIYGGEEMEIGFATWQCGGSVVHEPCSHIGHLWRSQRYWSDQVYEIDINEVLRNRLRVASVWMDEYNTLVQLASPGLLDGRSVGDVSARKALRERLGCKSFDWYMDNVATEIYAPRLSPVDAGRGSLRSLNMQACVDTKMQDMVGARVGASPCKNQFGNQEVEIQSTGSIRLPLTGFCLGLSKDCPKKPMEYGEEIPTCHAVLADCRGKDAAVWTWGPNGNTPIRWSIAVASRKGIGQVMIPTSEMCLELQNHDWVHFDLRLALLSTDVTGGALMQRNSFGFGCTWEVQATIPVLYTHQKVAKRPVHREGRLTLHFGRAVLCDAAGKRLDEETVTTALLEQLKAGEELDFPGHLLSPDPPEAAKWALSRLAPPVPAAPATMPQMLPRMPRPAQWRGPAGPAEIAIASKRFKRPRILEVSVPTVPEQKIETEAQEISVEPAEIQEQATPCRKDLRGIGSSFKAPRQMSFAIPEANCFEAEPSSQQVSLTPSERHAEAALELCRQAFVTERVHLERYEARASKEADLEVSAFSLSEASAQPEVCAPELEEGDSSKPEVAFSQPCEEPEARERISSPPEAVQSELHLTEVPALPQPPQPPCNIAAMQAEALAWEQRNMKEPTVPAFPQPPQPPCNIAAMQAEALAWEQRNMKEPTVSLVQPEVPAFPQPPQPPCNIAAMQAEALAWEQRNLKEPTVPAFPQPPQPPCNIAAMQAEALAWEQRNMKEPTVSLVQPEVPAFPQPPQPPCNIAAMQAEALAWEQRNMKEGEEQTAGMLDAPNEAEAAEASASEDEDDVPLSEMISCQQEQDDLPLSEMVSKASAKPPRKRARRSSGATHPQVSMRLPLTFGKRHVENQRMDVPLTSKASYLEYFEQALVSEMQQHLSAWSVSGRCRDGNALRVEEVLLGPAKEDAAFAAMLFNRAKLRQGQLTSCAKNDLWVVLQGFGDALLFRSLWKGVTPKGRLLCAPVNEAAVQWLQQSNRLRSVTALCSGAFSSELLQVDTLRHWAAAQDDVCAHLFGLEAAADVVEPTRMPCDVVPDAVELSQEQQEVLRHVAAWPGGQAGCIHVHGVFGSGKSLTLAASILMLHRLLEAQQDPRHILLLCQTNVAVDGVLKTLLQVGFDDFVRLGNFQTMQPQLLHRAAGAGGSSWKATVKDLKDALKNLQQVGDAAIQEKVQALEAAVASGDLPPRPQEWRQRRLVAATSAALETADLGSLTAPFCFVDEASQLTEPAILHAFRKVSAQCAVLLGDPKQLPPRAMHLPLQRSALLRDFATKTLYLRTQYRCHPFIGSLCSRLFYENQLLNGVTAEDRSSALGPGVAPLAVVLSQGLESRVGQSYRHDAEAQLCAAWLQRVRRNAPLKAKDFGVICLYRPHAEACAAAARAGGTHGVDFATVDSFQGGEREVVALCCGRSTPQLDGTFSCCPKRLNVAMSRARRHLVIFGTESFLATHPIFSLILQTAAANGCVHHAREV</sequence>
<feature type="domain" description="DNA2/NAM7 helicase helicase" evidence="5">
    <location>
        <begin position="1532"/>
        <end position="1609"/>
    </location>
</feature>
<proteinExistence type="predicted"/>
<dbReference type="GO" id="GO:0006493">
    <property type="term" value="P:protein O-linked glycosylation"/>
    <property type="evidence" value="ECO:0007669"/>
    <property type="project" value="TreeGrafter"/>
</dbReference>
<comment type="caution">
    <text evidence="7">The sequence shown here is derived from an EMBL/GenBank/DDBJ whole genome shotgun (WGS) entry which is preliminary data.</text>
</comment>
<evidence type="ECO:0000256" key="2">
    <source>
        <dbReference type="SAM" id="MobiDB-lite"/>
    </source>
</evidence>
<reference evidence="7" key="1">
    <citation type="submission" date="2022-10" db="EMBL/GenBank/DDBJ databases">
        <authorList>
            <person name="Chen Y."/>
            <person name="Dougan E. K."/>
            <person name="Chan C."/>
            <person name="Rhodes N."/>
            <person name="Thang M."/>
        </authorList>
    </citation>
    <scope>NUCLEOTIDE SEQUENCE</scope>
</reference>
<keyword evidence="3" id="KW-0732">Signal</keyword>
<dbReference type="Proteomes" id="UP001152797">
    <property type="component" value="Unassembled WGS sequence"/>
</dbReference>
<dbReference type="GO" id="GO:0004653">
    <property type="term" value="F:polypeptide N-acetylgalactosaminyltransferase activity"/>
    <property type="evidence" value="ECO:0007669"/>
    <property type="project" value="TreeGrafter"/>
</dbReference>
<evidence type="ECO:0000259" key="5">
    <source>
        <dbReference type="Pfam" id="PF13086"/>
    </source>
</evidence>
<dbReference type="InterPro" id="IPR001173">
    <property type="entry name" value="Glyco_trans_2-like"/>
</dbReference>
<dbReference type="Pfam" id="PF13086">
    <property type="entry name" value="AAA_11"/>
    <property type="match status" value="1"/>
</dbReference>
<dbReference type="PROSITE" id="PS50231">
    <property type="entry name" value="RICIN_B_LECTIN"/>
    <property type="match status" value="1"/>
</dbReference>
<dbReference type="CDD" id="cd18808">
    <property type="entry name" value="SF1_C_Upf1"/>
    <property type="match status" value="1"/>
</dbReference>
<evidence type="ECO:0000313" key="9">
    <source>
        <dbReference type="Proteomes" id="UP001152797"/>
    </source>
</evidence>
<feature type="chain" id="PRO_5043269381" evidence="3">
    <location>
        <begin position="20"/>
        <end position="1826"/>
    </location>
</feature>
<dbReference type="Gene3D" id="3.90.550.10">
    <property type="entry name" value="Spore Coat Polysaccharide Biosynthesis Protein SpsA, Chain A"/>
    <property type="match status" value="1"/>
</dbReference>
<keyword evidence="1" id="KW-1015">Disulfide bond</keyword>
<feature type="region of interest" description="Disordered" evidence="2">
    <location>
        <begin position="894"/>
        <end position="936"/>
    </location>
</feature>
<dbReference type="Pfam" id="PF00535">
    <property type="entry name" value="Glycos_transf_2"/>
    <property type="match status" value="1"/>
</dbReference>
<feature type="domain" description="Glycosyltransferase 2-like" evidence="4">
    <location>
        <begin position="162"/>
        <end position="344"/>
    </location>
</feature>
<evidence type="ECO:0000313" key="8">
    <source>
        <dbReference type="EMBL" id="CAL4759580.1"/>
    </source>
</evidence>
<keyword evidence="9" id="KW-1185">Reference proteome</keyword>
<feature type="domain" description="DNA2/NAM7 helicase-like C-terminal" evidence="6">
    <location>
        <begin position="1626"/>
        <end position="1798"/>
    </location>
</feature>
<dbReference type="GO" id="GO:0004386">
    <property type="term" value="F:helicase activity"/>
    <property type="evidence" value="ECO:0007669"/>
    <property type="project" value="InterPro"/>
</dbReference>
<dbReference type="PANTHER" id="PTHR11675:SF126">
    <property type="entry name" value="RICIN B LECTIN DOMAIN-CONTAINING PROTEIN"/>
    <property type="match status" value="1"/>
</dbReference>
<dbReference type="InterPro" id="IPR047187">
    <property type="entry name" value="SF1_C_Upf1"/>
</dbReference>
<dbReference type="Pfam" id="PF13087">
    <property type="entry name" value="AAA_12"/>
    <property type="match status" value="1"/>
</dbReference>
<organism evidence="7">
    <name type="scientific">Cladocopium goreaui</name>
    <dbReference type="NCBI Taxonomy" id="2562237"/>
    <lineage>
        <taxon>Eukaryota</taxon>
        <taxon>Sar</taxon>
        <taxon>Alveolata</taxon>
        <taxon>Dinophyceae</taxon>
        <taxon>Suessiales</taxon>
        <taxon>Symbiodiniaceae</taxon>
        <taxon>Cladocopium</taxon>
    </lineage>
</organism>
<gene>
    <name evidence="7" type="ORF">C1SCF055_LOCUS858</name>
</gene>
<protein>
    <submittedName>
        <fullName evidence="7">Uncharacterized protein</fullName>
    </submittedName>
</protein>
<evidence type="ECO:0000313" key="7">
    <source>
        <dbReference type="EMBL" id="CAI3972268.1"/>
    </source>
</evidence>
<dbReference type="InterPro" id="IPR029044">
    <property type="entry name" value="Nucleotide-diphossugar_trans"/>
</dbReference>
<dbReference type="EMBL" id="CAMXCT030000002">
    <property type="protein sequence ID" value="CAL4759580.1"/>
    <property type="molecule type" value="Genomic_DNA"/>
</dbReference>